<name>A0A1I2NEP1_9FIRM</name>
<gene>
    <name evidence="2" type="ORF">SAMN05660649_00504</name>
</gene>
<feature type="region of interest" description="Disordered" evidence="1">
    <location>
        <begin position="117"/>
        <end position="138"/>
    </location>
</feature>
<dbReference type="OrthoDB" id="9790469at2"/>
<dbReference type="Pfam" id="PF05762">
    <property type="entry name" value="VWA_CoxE"/>
    <property type="match status" value="1"/>
</dbReference>
<sequence length="418" mass="46424">MQAQIAKLMQYLAEAGIKFSTSEIVDFYQALDLIGLNHCEIETAMLCTLTKDKESYLALPSLIKSFILSIEAENGKIIPPPLDVEDIKKNPPKLSKEAFSSQLNLLKNTIRNEINKLGTDTNSGAGKGTAGGGRLSSKDINHINSNVSKFPTRTNNRTVLHSSDNNLKPPVLIRLWQIDIAAANSDQLHEISKIIVNLGLKLAIKKGYSKKTAATGSVDIRRTVKKAIASGGIPLTIKKEKRAPSRPEIVVLCDLSGSVAPYSQFFLQILIGMQHRFKSIHSFAFVDRIEEITDIITSTRQQPEISAQNLVRGLKISATGFSNYGKVWEQFNHKFLPVISHQTSLIILGDARNNWQPDGVGYFRNIVEQCRRVIWLNPLAKNKWNTDDCILDTYAAYCNFVFQCGNAAQLTDAIKNII</sequence>
<dbReference type="AlphaFoldDB" id="A0A1I2NEP1"/>
<dbReference type="STRING" id="341036.SAMN05660649_00504"/>
<dbReference type="RefSeq" id="WP_092468358.1">
    <property type="nucleotide sequence ID" value="NZ_FOOX01000001.1"/>
</dbReference>
<keyword evidence="3" id="KW-1185">Reference proteome</keyword>
<evidence type="ECO:0000313" key="2">
    <source>
        <dbReference type="EMBL" id="SFG02018.1"/>
    </source>
</evidence>
<organism evidence="2 3">
    <name type="scientific">Desulfotruncus arcticus DSM 17038</name>
    <dbReference type="NCBI Taxonomy" id="1121424"/>
    <lineage>
        <taxon>Bacteria</taxon>
        <taxon>Bacillati</taxon>
        <taxon>Bacillota</taxon>
        <taxon>Clostridia</taxon>
        <taxon>Eubacteriales</taxon>
        <taxon>Desulfallaceae</taxon>
        <taxon>Desulfotruncus</taxon>
    </lineage>
</organism>
<dbReference type="PANTHER" id="PTHR39338">
    <property type="entry name" value="BLL5662 PROTEIN-RELATED"/>
    <property type="match status" value="1"/>
</dbReference>
<evidence type="ECO:0008006" key="4">
    <source>
        <dbReference type="Google" id="ProtNLM"/>
    </source>
</evidence>
<dbReference type="Proteomes" id="UP000199337">
    <property type="component" value="Unassembled WGS sequence"/>
</dbReference>
<dbReference type="InterPro" id="IPR008912">
    <property type="entry name" value="Uncharacterised_CoxE"/>
</dbReference>
<accession>A0A1I2NEP1</accession>
<protein>
    <recommendedName>
        <fullName evidence="4">VWA domain containing CoxE-like protein</fullName>
    </recommendedName>
</protein>
<proteinExistence type="predicted"/>
<evidence type="ECO:0000256" key="1">
    <source>
        <dbReference type="SAM" id="MobiDB-lite"/>
    </source>
</evidence>
<evidence type="ECO:0000313" key="3">
    <source>
        <dbReference type="Proteomes" id="UP000199337"/>
    </source>
</evidence>
<dbReference type="PANTHER" id="PTHR39338:SF5">
    <property type="entry name" value="BLR6139 PROTEIN"/>
    <property type="match status" value="1"/>
</dbReference>
<dbReference type="EMBL" id="FOOX01000001">
    <property type="protein sequence ID" value="SFG02018.1"/>
    <property type="molecule type" value="Genomic_DNA"/>
</dbReference>
<feature type="compositionally biased region" description="Gly residues" evidence="1">
    <location>
        <begin position="125"/>
        <end position="134"/>
    </location>
</feature>
<reference evidence="3" key="1">
    <citation type="submission" date="2016-10" db="EMBL/GenBank/DDBJ databases">
        <authorList>
            <person name="Varghese N."/>
            <person name="Submissions S."/>
        </authorList>
    </citation>
    <scope>NUCLEOTIDE SEQUENCE [LARGE SCALE GENOMIC DNA]</scope>
    <source>
        <strain evidence="3">DSM 17038</strain>
    </source>
</reference>